<protein>
    <submittedName>
        <fullName evidence="2">Uncharacterized protein</fullName>
    </submittedName>
</protein>
<sequence length="151" mass="16274">MVVGSVLRAPIPEAGRQYAVLTVAAVLIVREFGVFKFPIPQNARLVPQFVTRIPFWGAVQFGAEMGTGMRTYSPTGLPHIVVAAIVLWASWGEAIAAGTGFALGRALMLLIFLAARNKEGADAAFEKGMPRLRPVFATLLAPLIVMLVLLW</sequence>
<feature type="transmembrane region" description="Helical" evidence="1">
    <location>
        <begin position="134"/>
        <end position="150"/>
    </location>
</feature>
<gene>
    <name evidence="2" type="ORF">C1I95_08540</name>
</gene>
<proteinExistence type="predicted"/>
<dbReference type="AlphaFoldDB" id="A0A2W2EEL9"/>
<dbReference type="Proteomes" id="UP000248924">
    <property type="component" value="Unassembled WGS sequence"/>
</dbReference>
<keyword evidence="1" id="KW-0812">Transmembrane</keyword>
<comment type="caution">
    <text evidence="2">The sequence shown here is derived from an EMBL/GenBank/DDBJ whole genome shotgun (WGS) entry which is preliminary data.</text>
</comment>
<keyword evidence="1" id="KW-1133">Transmembrane helix</keyword>
<organism evidence="2 3">
    <name type="scientific">Micromonospora craterilacus</name>
    <dbReference type="NCBI Taxonomy" id="1655439"/>
    <lineage>
        <taxon>Bacteria</taxon>
        <taxon>Bacillati</taxon>
        <taxon>Actinomycetota</taxon>
        <taxon>Actinomycetes</taxon>
        <taxon>Micromonosporales</taxon>
        <taxon>Micromonosporaceae</taxon>
        <taxon>Micromonospora</taxon>
    </lineage>
</organism>
<feature type="transmembrane region" description="Helical" evidence="1">
    <location>
        <begin position="95"/>
        <end position="114"/>
    </location>
</feature>
<evidence type="ECO:0000313" key="3">
    <source>
        <dbReference type="Proteomes" id="UP000248924"/>
    </source>
</evidence>
<keyword evidence="1" id="KW-0472">Membrane</keyword>
<dbReference type="EMBL" id="POTY01000036">
    <property type="protein sequence ID" value="PZG20873.1"/>
    <property type="molecule type" value="Genomic_DNA"/>
</dbReference>
<reference evidence="2 3" key="1">
    <citation type="submission" date="2018-01" db="EMBL/GenBank/DDBJ databases">
        <title>Draft genome sequence of Jishengella sp. NA12.</title>
        <authorList>
            <person name="Sahin N."/>
            <person name="Ay H."/>
            <person name="Saygin H."/>
        </authorList>
    </citation>
    <scope>NUCLEOTIDE SEQUENCE [LARGE SCALE GENOMIC DNA]</scope>
    <source>
        <strain evidence="2 3">NA12</strain>
    </source>
</reference>
<accession>A0A2W2EEL9</accession>
<feature type="transmembrane region" description="Helical" evidence="1">
    <location>
        <begin position="71"/>
        <end position="89"/>
    </location>
</feature>
<name>A0A2W2EEL9_9ACTN</name>
<evidence type="ECO:0000256" key="1">
    <source>
        <dbReference type="SAM" id="Phobius"/>
    </source>
</evidence>
<keyword evidence="3" id="KW-1185">Reference proteome</keyword>
<evidence type="ECO:0000313" key="2">
    <source>
        <dbReference type="EMBL" id="PZG20873.1"/>
    </source>
</evidence>